<keyword evidence="9" id="KW-1185">Reference proteome</keyword>
<dbReference type="InterPro" id="IPR036188">
    <property type="entry name" value="FAD/NAD-bd_sf"/>
</dbReference>
<proteinExistence type="inferred from homology"/>
<comment type="similarity">
    <text evidence="2">Belongs to the FAD-binding monooxygenase family.</text>
</comment>
<accession>A0AA38Y3F2</accession>
<keyword evidence="6" id="KW-0560">Oxidoreductase</keyword>
<dbReference type="PANTHER" id="PTHR43098">
    <property type="entry name" value="L-ORNITHINE N(5)-MONOOXYGENASE-RELATED"/>
    <property type="match status" value="1"/>
</dbReference>
<gene>
    <name evidence="8" type="ORF">H2204_006622</name>
</gene>
<evidence type="ECO:0000256" key="3">
    <source>
        <dbReference type="ARBA" id="ARBA00022630"/>
    </source>
</evidence>
<dbReference type="SUPFAM" id="SSF51905">
    <property type="entry name" value="FAD/NAD(P)-binding domain"/>
    <property type="match status" value="1"/>
</dbReference>
<comment type="caution">
    <text evidence="8">The sequence shown here is derived from an EMBL/GenBank/DDBJ whole genome shotgun (WGS) entry which is preliminary data.</text>
</comment>
<dbReference type="EMBL" id="JAPDRN010000042">
    <property type="protein sequence ID" value="KAJ9633837.1"/>
    <property type="molecule type" value="Genomic_DNA"/>
</dbReference>
<protein>
    <submittedName>
        <fullName evidence="8">Uncharacterized protein</fullName>
    </submittedName>
</protein>
<dbReference type="AlphaFoldDB" id="A0AA38Y3F2"/>
<keyword evidence="5" id="KW-0521">NADP</keyword>
<evidence type="ECO:0000256" key="7">
    <source>
        <dbReference type="ARBA" id="ARBA00023033"/>
    </source>
</evidence>
<dbReference type="PANTHER" id="PTHR43098:SF4">
    <property type="entry name" value="BLR3857 PROTEIN"/>
    <property type="match status" value="1"/>
</dbReference>
<comment type="cofactor">
    <cofactor evidence="1">
        <name>FAD</name>
        <dbReference type="ChEBI" id="CHEBI:57692"/>
    </cofactor>
</comment>
<evidence type="ECO:0000256" key="5">
    <source>
        <dbReference type="ARBA" id="ARBA00022857"/>
    </source>
</evidence>
<evidence type="ECO:0000256" key="4">
    <source>
        <dbReference type="ARBA" id="ARBA00022827"/>
    </source>
</evidence>
<dbReference type="Pfam" id="PF00743">
    <property type="entry name" value="FMO-like"/>
    <property type="match status" value="1"/>
</dbReference>
<reference evidence="8" key="1">
    <citation type="submission" date="2022-10" db="EMBL/GenBank/DDBJ databases">
        <title>Culturing micro-colonial fungi from biological soil crusts in the Mojave desert and describing Neophaeococcomyces mojavensis, and introducing the new genera and species Taxawa tesnikishii.</title>
        <authorList>
            <person name="Kurbessoian T."/>
            <person name="Stajich J.E."/>
        </authorList>
    </citation>
    <scope>NUCLEOTIDE SEQUENCE</scope>
    <source>
        <strain evidence="8">TK_35</strain>
    </source>
</reference>
<sequence>MAADTTVPSTTDLMGPKPVEAYLDSKIPKVVQPSKLPFDPEALKCRYIEERDKRSHEVKARGGLNQFQLIETDGPFAKYLRDPWVEPGFTRDALSDEVDVFILGGGYSAQIVAARLLDKGVTNLRLVDKAGGFGGTWYWNRFPGAQCDVESYIYMPLLEETNYMPTEKYAGAKELLAHSERIGHHYGLYEKTLFQTEVESMHWDDATSSWTVKTNLGDKIRAKFVIPCAGPLHRPKLPGIPGMERFKGRAFHSSRWDYGYTGGDSAGNLHKLVDKRVGIIGTGATAVQIVPHLGRWAKELYVFQRTPSSIGVRGNKPTDSAWAASLTPGWQGRRNVNFNNLCNGIRESEDMVSDGWTDILPDVFGQMDPKLSPAEAAALRQLVDYEKMEAVRARCDEVVRDKATAESLKPWYNVMCKRPCFHDEYLQTFNRPNVHLVDTGGKSLEGVDETGVLANGRHYPVDLIIYATGFEHSTSFAHRSNMELYGRGGLTLTEAWRHGPRTMHGYTTRHFPNCFFIHNIQATLTPNFLYAASETAWQLGYVIETCLEQGIKSVEPTAQAEENWVQTILQLAEPRLKFLAECTPGYYNNEGAADLAAARESGYGGGAPAFMKLLREWRAKGDMEGMDRRT</sequence>
<dbReference type="InterPro" id="IPR020946">
    <property type="entry name" value="Flavin_mOase-like"/>
</dbReference>
<dbReference type="GO" id="GO:0004499">
    <property type="term" value="F:N,N-dimethylaniline monooxygenase activity"/>
    <property type="evidence" value="ECO:0007669"/>
    <property type="project" value="InterPro"/>
</dbReference>
<keyword evidence="3" id="KW-0285">Flavoprotein</keyword>
<dbReference type="GO" id="GO:0050661">
    <property type="term" value="F:NADP binding"/>
    <property type="evidence" value="ECO:0007669"/>
    <property type="project" value="InterPro"/>
</dbReference>
<dbReference type="Gene3D" id="3.50.50.60">
    <property type="entry name" value="FAD/NAD(P)-binding domain"/>
    <property type="match status" value="2"/>
</dbReference>
<keyword evidence="4" id="KW-0274">FAD</keyword>
<keyword evidence="7" id="KW-0503">Monooxygenase</keyword>
<dbReference type="GO" id="GO:0050660">
    <property type="term" value="F:flavin adenine dinucleotide binding"/>
    <property type="evidence" value="ECO:0007669"/>
    <property type="project" value="InterPro"/>
</dbReference>
<evidence type="ECO:0000256" key="2">
    <source>
        <dbReference type="ARBA" id="ARBA00010139"/>
    </source>
</evidence>
<dbReference type="InterPro" id="IPR050775">
    <property type="entry name" value="FAD-binding_Monooxygenases"/>
</dbReference>
<evidence type="ECO:0000313" key="8">
    <source>
        <dbReference type="EMBL" id="KAJ9633837.1"/>
    </source>
</evidence>
<name>A0AA38Y3F2_9EURO</name>
<dbReference type="Proteomes" id="UP001172681">
    <property type="component" value="Unassembled WGS sequence"/>
</dbReference>
<evidence type="ECO:0000256" key="1">
    <source>
        <dbReference type="ARBA" id="ARBA00001974"/>
    </source>
</evidence>
<evidence type="ECO:0000313" key="9">
    <source>
        <dbReference type="Proteomes" id="UP001172681"/>
    </source>
</evidence>
<organism evidence="8 9">
    <name type="scientific">Knufia peltigerae</name>
    <dbReference type="NCBI Taxonomy" id="1002370"/>
    <lineage>
        <taxon>Eukaryota</taxon>
        <taxon>Fungi</taxon>
        <taxon>Dikarya</taxon>
        <taxon>Ascomycota</taxon>
        <taxon>Pezizomycotina</taxon>
        <taxon>Eurotiomycetes</taxon>
        <taxon>Chaetothyriomycetidae</taxon>
        <taxon>Chaetothyriales</taxon>
        <taxon>Trichomeriaceae</taxon>
        <taxon>Knufia</taxon>
    </lineage>
</organism>
<evidence type="ECO:0000256" key="6">
    <source>
        <dbReference type="ARBA" id="ARBA00023002"/>
    </source>
</evidence>